<protein>
    <recommendedName>
        <fullName evidence="3">Uracil-DNA glycosylase</fullName>
    </recommendedName>
</protein>
<accession>A0A2Z3GGR0</accession>
<dbReference type="KEGG" id="hnv:DDQ68_04435"/>
<organism evidence="1 2">
    <name type="scientific">Hymenobacter nivis</name>
    <dbReference type="NCBI Taxonomy" id="1850093"/>
    <lineage>
        <taxon>Bacteria</taxon>
        <taxon>Pseudomonadati</taxon>
        <taxon>Bacteroidota</taxon>
        <taxon>Cytophagia</taxon>
        <taxon>Cytophagales</taxon>
        <taxon>Hymenobacteraceae</taxon>
        <taxon>Hymenobacter</taxon>
    </lineage>
</organism>
<reference evidence="2" key="1">
    <citation type="submission" date="2018-04" db="EMBL/GenBank/DDBJ databases">
        <title>Complete genome of Antarctic heterotrophic bacterium Hymenobacter nivis.</title>
        <authorList>
            <person name="Terashima M."/>
        </authorList>
    </citation>
    <scope>NUCLEOTIDE SEQUENCE [LARGE SCALE GENOMIC DNA]</scope>
    <source>
        <strain evidence="2">NBRC 111535</strain>
    </source>
</reference>
<dbReference type="OrthoDB" id="1428424at2"/>
<dbReference type="Proteomes" id="UP000245999">
    <property type="component" value="Chromosome"/>
</dbReference>
<dbReference type="AlphaFoldDB" id="A0A2Z3GGR0"/>
<evidence type="ECO:0008006" key="3">
    <source>
        <dbReference type="Google" id="ProtNLM"/>
    </source>
</evidence>
<sequence>MELAQFTELDNALSARFHADMGDPHNERSVIYDGAVNAGRYLQSSIKMAWLLKEPYDEANGKGGGWTFTGLFDRDDLYNSTFKMPHKVTWHPIIYATFGIINGFTRWDDMPFIRHQPLMCDVVRSIAIVNAQKLPALGMTRTQFSHIADSYNKHKDLLHEQINLLSPDIFVFANTFWLYQRALGLEGVEPQRKASIAYYMKDGKLYIDAYHPAQTKVKRQVYVDDIVEAAEEWYALRSSYPLH</sequence>
<evidence type="ECO:0000313" key="2">
    <source>
        <dbReference type="Proteomes" id="UP000245999"/>
    </source>
</evidence>
<proteinExistence type="predicted"/>
<gene>
    <name evidence="1" type="ORF">DDQ68_04435</name>
</gene>
<dbReference type="EMBL" id="CP029145">
    <property type="protein sequence ID" value="AWM32108.1"/>
    <property type="molecule type" value="Genomic_DNA"/>
</dbReference>
<name>A0A2Z3GGR0_9BACT</name>
<evidence type="ECO:0000313" key="1">
    <source>
        <dbReference type="EMBL" id="AWM32108.1"/>
    </source>
</evidence>
<keyword evidence="2" id="KW-1185">Reference proteome</keyword>